<feature type="compositionally biased region" description="Low complexity" evidence="1">
    <location>
        <begin position="522"/>
        <end position="535"/>
    </location>
</feature>
<feature type="compositionally biased region" description="Basic and acidic residues" evidence="1">
    <location>
        <begin position="548"/>
        <end position="559"/>
    </location>
</feature>
<reference evidence="2 3" key="1">
    <citation type="submission" date="2015-04" db="EMBL/GenBank/DDBJ databases">
        <title>Complete genome sequence of Schizopora paradoxa KUC8140, a cosmopolitan wood degrader in East Asia.</title>
        <authorList>
            <consortium name="DOE Joint Genome Institute"/>
            <person name="Min B."/>
            <person name="Park H."/>
            <person name="Jang Y."/>
            <person name="Kim J.-J."/>
            <person name="Kim K.H."/>
            <person name="Pangilinan J."/>
            <person name="Lipzen A."/>
            <person name="Riley R."/>
            <person name="Grigoriev I.V."/>
            <person name="Spatafora J.W."/>
            <person name="Choi I.-G."/>
        </authorList>
    </citation>
    <scope>NUCLEOTIDE SEQUENCE [LARGE SCALE GENOMIC DNA]</scope>
    <source>
        <strain evidence="2 3">KUC8140</strain>
    </source>
</reference>
<dbReference type="CDD" id="cd11576">
    <property type="entry name" value="GH99_GH71_like_2"/>
    <property type="match status" value="1"/>
</dbReference>
<dbReference type="PANTHER" id="PTHR24216">
    <property type="entry name" value="PAXILLIN-RELATED"/>
    <property type="match status" value="1"/>
</dbReference>
<feature type="compositionally biased region" description="Low complexity" evidence="1">
    <location>
        <begin position="787"/>
        <end position="800"/>
    </location>
</feature>
<accession>A0A0H2RTL5</accession>
<dbReference type="PANTHER" id="PTHR24216:SF65">
    <property type="entry name" value="PAXILLIN-LIKE PROTEIN 1"/>
    <property type="match status" value="1"/>
</dbReference>
<feature type="compositionally biased region" description="Polar residues" evidence="1">
    <location>
        <begin position="672"/>
        <end position="693"/>
    </location>
</feature>
<feature type="compositionally biased region" description="Pro residues" evidence="1">
    <location>
        <begin position="868"/>
        <end position="877"/>
    </location>
</feature>
<gene>
    <name evidence="2" type="ORF">SCHPADRAFT_944668</name>
</gene>
<dbReference type="Gene3D" id="3.20.20.80">
    <property type="entry name" value="Glycosidases"/>
    <property type="match status" value="1"/>
</dbReference>
<sequence length="1076" mass="116897">MDRFTCPGDGPPIAPGHHGWIHWFDKPIPDGGHPTIDAWPDVSDYSSDELYPAPGLSIDGKPALLFSSRNPKTVQRGQTQVIVPPANPTFAKRSVVDMARKLELLILYFSSVASKRFSQKMAARELDKVGFLSWATRESLRADPNSRFASQSFLRNGSLDRKLMSDLYLNLQLLNVPDRHFHLMAMHGVDGAFLQRFAGQCEVDGRTEGGNSDIMRWRDEVGDRVREAAEKEGRVFAIMYDVSGVPGDKIERVIKVDWKHLLCDKRILDSPAYLHEGGKPVVALWGLGFVNRGHDPESVRRIVQYIKSITPGGAYVMAGAPTHWQILRGDADPNPGFLDVWYNEFDAISPWSVGRYHNQEAADNFLVEKVKKDMKALRERHENGGRKVDYIPVIFPGASGNNLSGGKWRFNDDPRDGGKFFWRQLYNVRKEGVRTIYGAMWDEYDEATAILPIVQTKRQVPTPGKFLALDEDGYDLPSDWFMRISGFAVELLRGERMLHETFPVKELQDYWSSRPKYEVEASSQAEASGSSAGPSVHSEGVSESFDEWIEKEKEEKDEAPPPPYTLEASEMEAVPEESETRRASASSPAIRQEPAAPASVEAPQQVAQQVVQQSTQTSNVPRPLPAVQSPVDESRNSSGSRPTSGSSTLAVCAPPNRKSSLIVGYQGFTNNSAAAAQPSSPGNRTSTGSLNAGNSASSPLQSPSSNASSSYFPGGRTSPARNDTDVAALSGRFSQQSLQTPAPQDVRPASPYSHQHAPLSMLHSHHDESVPEQWPPPEWNVRPAHRPPSAAAAAATPSTAHHSRPPQAPFHVSAGHRPVTPGRLSHTPSPPASTTPGFRPVTPSAPFPGPSYPYPNPASNDLQYGYMPPAPDVPRPSGPGWAFENPSPFPQANYGASPSPPVPPSSTRPPPRVSSLSRPSPPSGPSLGPSYFPQAPADPMQRPGSAAYYPQDGPQSPYSSAPPQPAWPGYGYNNSPGGFAPPQPQYPSQYPMPSNSNYALSPPPVPPRPASAGAQNMPMPQYGNTGDRLVNAASGAYSLALGAVDKVAGSSTRRQVEHGVDTITGTGMKLFNKFTK</sequence>
<feature type="region of interest" description="Disordered" evidence="1">
    <location>
        <begin position="522"/>
        <end position="655"/>
    </location>
</feature>
<feature type="compositionally biased region" description="Low complexity" evidence="1">
    <location>
        <begin position="694"/>
        <end position="710"/>
    </location>
</feature>
<evidence type="ECO:0000313" key="2">
    <source>
        <dbReference type="EMBL" id="KLO08176.1"/>
    </source>
</evidence>
<dbReference type="InParanoid" id="A0A0H2RTL5"/>
<dbReference type="Proteomes" id="UP000053477">
    <property type="component" value="Unassembled WGS sequence"/>
</dbReference>
<evidence type="ECO:0008006" key="4">
    <source>
        <dbReference type="Google" id="ProtNLM"/>
    </source>
</evidence>
<organism evidence="2 3">
    <name type="scientific">Schizopora paradoxa</name>
    <dbReference type="NCBI Taxonomy" id="27342"/>
    <lineage>
        <taxon>Eukaryota</taxon>
        <taxon>Fungi</taxon>
        <taxon>Dikarya</taxon>
        <taxon>Basidiomycota</taxon>
        <taxon>Agaricomycotina</taxon>
        <taxon>Agaricomycetes</taxon>
        <taxon>Hymenochaetales</taxon>
        <taxon>Schizoporaceae</taxon>
        <taxon>Schizopora</taxon>
    </lineage>
</organism>
<evidence type="ECO:0000256" key="1">
    <source>
        <dbReference type="SAM" id="MobiDB-lite"/>
    </source>
</evidence>
<dbReference type="OrthoDB" id="2589715at2759"/>
<name>A0A0H2RTL5_9AGAM</name>
<dbReference type="STRING" id="27342.A0A0H2RTL5"/>
<dbReference type="EMBL" id="KQ086103">
    <property type="protein sequence ID" value="KLO08176.1"/>
    <property type="molecule type" value="Genomic_DNA"/>
</dbReference>
<feature type="compositionally biased region" description="Pro residues" evidence="1">
    <location>
        <begin position="843"/>
        <end position="856"/>
    </location>
</feature>
<feature type="compositionally biased region" description="Low complexity" evidence="1">
    <location>
        <begin position="583"/>
        <end position="618"/>
    </location>
</feature>
<dbReference type="AlphaFoldDB" id="A0A0H2RTL5"/>
<feature type="compositionally biased region" description="Low complexity" evidence="1">
    <location>
        <begin position="986"/>
        <end position="998"/>
    </location>
</feature>
<protein>
    <recommendedName>
        <fullName evidence="4">Xylosidase/arabinosidase</fullName>
    </recommendedName>
</protein>
<feature type="compositionally biased region" description="Pro residues" evidence="1">
    <location>
        <begin position="898"/>
        <end position="912"/>
    </location>
</feature>
<feature type="compositionally biased region" description="Polar residues" evidence="1">
    <location>
        <begin position="732"/>
        <end position="742"/>
    </location>
</feature>
<evidence type="ECO:0000313" key="3">
    <source>
        <dbReference type="Proteomes" id="UP000053477"/>
    </source>
</evidence>
<proteinExistence type="predicted"/>
<keyword evidence="3" id="KW-1185">Reference proteome</keyword>
<feature type="region of interest" description="Disordered" evidence="1">
    <location>
        <begin position="672"/>
        <end position="1026"/>
    </location>
</feature>
<feature type="compositionally biased region" description="Low complexity" evidence="1">
    <location>
        <begin position="636"/>
        <end position="648"/>
    </location>
</feature>